<accession>A0AAW2S0R9</accession>
<reference evidence="1" key="2">
    <citation type="journal article" date="2024" name="Plant">
        <title>Genomic evolution and insights into agronomic trait innovations of Sesamum species.</title>
        <authorList>
            <person name="Miao H."/>
            <person name="Wang L."/>
            <person name="Qu L."/>
            <person name="Liu H."/>
            <person name="Sun Y."/>
            <person name="Le M."/>
            <person name="Wang Q."/>
            <person name="Wei S."/>
            <person name="Zheng Y."/>
            <person name="Lin W."/>
            <person name="Duan Y."/>
            <person name="Cao H."/>
            <person name="Xiong S."/>
            <person name="Wang X."/>
            <person name="Wei L."/>
            <person name="Li C."/>
            <person name="Ma Q."/>
            <person name="Ju M."/>
            <person name="Zhao R."/>
            <person name="Li G."/>
            <person name="Mu C."/>
            <person name="Tian Q."/>
            <person name="Mei H."/>
            <person name="Zhang T."/>
            <person name="Gao T."/>
            <person name="Zhang H."/>
        </authorList>
    </citation>
    <scope>NUCLEOTIDE SEQUENCE</scope>
    <source>
        <strain evidence="1">G02</strain>
    </source>
</reference>
<proteinExistence type="predicted"/>
<evidence type="ECO:0000313" key="1">
    <source>
        <dbReference type="EMBL" id="KAL0385203.1"/>
    </source>
</evidence>
<protein>
    <submittedName>
        <fullName evidence="1">Uncharacterized protein</fullName>
    </submittedName>
</protein>
<reference evidence="1" key="1">
    <citation type="submission" date="2020-06" db="EMBL/GenBank/DDBJ databases">
        <authorList>
            <person name="Li T."/>
            <person name="Hu X."/>
            <person name="Zhang T."/>
            <person name="Song X."/>
            <person name="Zhang H."/>
            <person name="Dai N."/>
            <person name="Sheng W."/>
            <person name="Hou X."/>
            <person name="Wei L."/>
        </authorList>
    </citation>
    <scope>NUCLEOTIDE SEQUENCE</scope>
    <source>
        <strain evidence="1">G02</strain>
        <tissue evidence="1">Leaf</tissue>
    </source>
</reference>
<comment type="caution">
    <text evidence="1">The sequence shown here is derived from an EMBL/GenBank/DDBJ whole genome shotgun (WGS) entry which is preliminary data.</text>
</comment>
<dbReference type="EMBL" id="JACGWJ010000012">
    <property type="protein sequence ID" value="KAL0385203.1"/>
    <property type="molecule type" value="Genomic_DNA"/>
</dbReference>
<sequence length="69" mass="7975">MGFLTLAEQHHQILGRQNAHVLVERIDRGRKSGFYAEFARIFELGSWIRRPRTNGAYGINEGLQFEGEE</sequence>
<dbReference type="AlphaFoldDB" id="A0AAW2S0R9"/>
<gene>
    <name evidence="1" type="ORF">Sradi_2914600</name>
</gene>
<organism evidence="1">
    <name type="scientific">Sesamum radiatum</name>
    <name type="common">Black benniseed</name>
    <dbReference type="NCBI Taxonomy" id="300843"/>
    <lineage>
        <taxon>Eukaryota</taxon>
        <taxon>Viridiplantae</taxon>
        <taxon>Streptophyta</taxon>
        <taxon>Embryophyta</taxon>
        <taxon>Tracheophyta</taxon>
        <taxon>Spermatophyta</taxon>
        <taxon>Magnoliopsida</taxon>
        <taxon>eudicotyledons</taxon>
        <taxon>Gunneridae</taxon>
        <taxon>Pentapetalae</taxon>
        <taxon>asterids</taxon>
        <taxon>lamiids</taxon>
        <taxon>Lamiales</taxon>
        <taxon>Pedaliaceae</taxon>
        <taxon>Sesamum</taxon>
    </lineage>
</organism>
<name>A0AAW2S0R9_SESRA</name>